<evidence type="ECO:0000313" key="3">
    <source>
        <dbReference type="Proteomes" id="UP000765509"/>
    </source>
</evidence>
<feature type="compositionally biased region" description="Polar residues" evidence="1">
    <location>
        <begin position="1"/>
        <end position="54"/>
    </location>
</feature>
<keyword evidence="3" id="KW-1185">Reference proteome</keyword>
<feature type="region of interest" description="Disordered" evidence="1">
    <location>
        <begin position="1"/>
        <end position="97"/>
    </location>
</feature>
<sequence>MEEKQTSTTQESAKNSPSNQQQQLQCEKSATSSEQGQRQSTNHKNVQPGIQNPKDSGGCHGKCISDRQNNDGISEKGGSQTKISEMISDILDGIPNL</sequence>
<evidence type="ECO:0000256" key="1">
    <source>
        <dbReference type="SAM" id="MobiDB-lite"/>
    </source>
</evidence>
<organism evidence="2 3">
    <name type="scientific">Austropuccinia psidii MF-1</name>
    <dbReference type="NCBI Taxonomy" id="1389203"/>
    <lineage>
        <taxon>Eukaryota</taxon>
        <taxon>Fungi</taxon>
        <taxon>Dikarya</taxon>
        <taxon>Basidiomycota</taxon>
        <taxon>Pucciniomycotina</taxon>
        <taxon>Pucciniomycetes</taxon>
        <taxon>Pucciniales</taxon>
        <taxon>Sphaerophragmiaceae</taxon>
        <taxon>Austropuccinia</taxon>
    </lineage>
</organism>
<name>A0A9Q3IRZ5_9BASI</name>
<evidence type="ECO:0000313" key="2">
    <source>
        <dbReference type="EMBL" id="MBW0548938.1"/>
    </source>
</evidence>
<protein>
    <submittedName>
        <fullName evidence="2">Uncharacterized protein</fullName>
    </submittedName>
</protein>
<dbReference type="EMBL" id="AVOT02054209">
    <property type="protein sequence ID" value="MBW0548938.1"/>
    <property type="molecule type" value="Genomic_DNA"/>
</dbReference>
<reference evidence="2" key="1">
    <citation type="submission" date="2021-03" db="EMBL/GenBank/DDBJ databases">
        <title>Draft genome sequence of rust myrtle Austropuccinia psidii MF-1, a brazilian biotype.</title>
        <authorList>
            <person name="Quecine M.C."/>
            <person name="Pachon D.M.R."/>
            <person name="Bonatelli M.L."/>
            <person name="Correr F.H."/>
            <person name="Franceschini L.M."/>
            <person name="Leite T.F."/>
            <person name="Margarido G.R.A."/>
            <person name="Almeida C.A."/>
            <person name="Ferrarezi J.A."/>
            <person name="Labate C.A."/>
        </authorList>
    </citation>
    <scope>NUCLEOTIDE SEQUENCE</scope>
    <source>
        <strain evidence="2">MF-1</strain>
    </source>
</reference>
<feature type="compositionally biased region" description="Polar residues" evidence="1">
    <location>
        <begin position="70"/>
        <end position="83"/>
    </location>
</feature>
<proteinExistence type="predicted"/>
<dbReference type="AlphaFoldDB" id="A0A9Q3IRZ5"/>
<accession>A0A9Q3IRZ5</accession>
<gene>
    <name evidence="2" type="ORF">O181_088653</name>
</gene>
<dbReference type="Proteomes" id="UP000765509">
    <property type="component" value="Unassembled WGS sequence"/>
</dbReference>
<comment type="caution">
    <text evidence="2">The sequence shown here is derived from an EMBL/GenBank/DDBJ whole genome shotgun (WGS) entry which is preliminary data.</text>
</comment>